<dbReference type="Proteomes" id="UP000022082">
    <property type="component" value="Unassembled WGS sequence"/>
</dbReference>
<proteinExistence type="predicted"/>
<accession>A0A016AG94</accession>
<dbReference type="AlphaFoldDB" id="A0A016AG94"/>
<dbReference type="PATRIC" id="fig|1339327.3.peg.3945"/>
<organism evidence="1 2">
    <name type="scientific">Bacteroides fragilis str. S36L11</name>
    <dbReference type="NCBI Taxonomy" id="1339327"/>
    <lineage>
        <taxon>Bacteria</taxon>
        <taxon>Pseudomonadati</taxon>
        <taxon>Bacteroidota</taxon>
        <taxon>Bacteroidia</taxon>
        <taxon>Bacteroidales</taxon>
        <taxon>Bacteroidaceae</taxon>
        <taxon>Bacteroides</taxon>
    </lineage>
</organism>
<dbReference type="EMBL" id="JGDJ01000250">
    <property type="protein sequence ID" value="EXZ27441.1"/>
    <property type="molecule type" value="Genomic_DNA"/>
</dbReference>
<evidence type="ECO:0000313" key="1">
    <source>
        <dbReference type="EMBL" id="EXZ27441.1"/>
    </source>
</evidence>
<gene>
    <name evidence="1" type="ORF">M136_3408</name>
</gene>
<reference evidence="1 2" key="1">
    <citation type="submission" date="2014-02" db="EMBL/GenBank/DDBJ databases">
        <authorList>
            <person name="Sears C."/>
            <person name="Carroll K."/>
            <person name="Sack B.R."/>
            <person name="Qadri F."/>
            <person name="Myers L.L."/>
            <person name="Chung G.-T."/>
            <person name="Escheverria P."/>
            <person name="Fraser C.M."/>
            <person name="Sadzewicz L."/>
            <person name="Shefchek K.A."/>
            <person name="Tallon L."/>
            <person name="Das S.P."/>
            <person name="Daugherty S."/>
            <person name="Mongodin E.F."/>
        </authorList>
    </citation>
    <scope>NUCLEOTIDE SEQUENCE [LARGE SCALE GENOMIC DNA]</scope>
    <source>
        <strain evidence="1 2">S36L11</strain>
    </source>
</reference>
<sequence>MATRFRESATWITGLATCRKEPPGHTGTFIYSFKPIIR</sequence>
<evidence type="ECO:0000313" key="2">
    <source>
        <dbReference type="Proteomes" id="UP000022082"/>
    </source>
</evidence>
<comment type="caution">
    <text evidence="1">The sequence shown here is derived from an EMBL/GenBank/DDBJ whole genome shotgun (WGS) entry which is preliminary data.</text>
</comment>
<name>A0A016AG94_BACFG</name>
<protein>
    <submittedName>
        <fullName evidence="1">Uncharacterized protein</fullName>
    </submittedName>
</protein>